<dbReference type="OrthoDB" id="9814556at2"/>
<dbReference type="InterPro" id="IPR002937">
    <property type="entry name" value="Amino_oxidase"/>
</dbReference>
<dbReference type="SUPFAM" id="SSF51905">
    <property type="entry name" value="FAD/NAD(P)-binding domain"/>
    <property type="match status" value="1"/>
</dbReference>
<dbReference type="InterPro" id="IPR036188">
    <property type="entry name" value="FAD/NAD-bd_sf"/>
</dbReference>
<evidence type="ECO:0000259" key="6">
    <source>
        <dbReference type="Pfam" id="PF01593"/>
    </source>
</evidence>
<evidence type="ECO:0000256" key="5">
    <source>
        <dbReference type="RuleBase" id="RU362075"/>
    </source>
</evidence>
<organism evidence="7 8">
    <name type="scientific">Alkalicoccus halolimnae</name>
    <dbReference type="NCBI Taxonomy" id="1667239"/>
    <lineage>
        <taxon>Bacteria</taxon>
        <taxon>Bacillati</taxon>
        <taxon>Bacillota</taxon>
        <taxon>Bacilli</taxon>
        <taxon>Bacillales</taxon>
        <taxon>Bacillaceae</taxon>
        <taxon>Alkalicoccus</taxon>
    </lineage>
</organism>
<dbReference type="EC" id="1.-.-.-" evidence="7"/>
<reference evidence="7 8" key="1">
    <citation type="submission" date="2024-01" db="EMBL/GenBank/DDBJ databases">
        <title>Complete Genome Sequence of Alkalicoccus halolimnae BZ-SZ-XJ29T, a Moderately Halophilic Bacterium Isolated from a Salt Lake.</title>
        <authorList>
            <person name="Zhao B."/>
        </authorList>
    </citation>
    <scope>NUCLEOTIDE SEQUENCE [LARGE SCALE GENOMIC DNA]</scope>
    <source>
        <strain evidence="7 8">BZ-SZ-XJ29</strain>
    </source>
</reference>
<dbReference type="Pfam" id="PF01593">
    <property type="entry name" value="Amino_oxidase"/>
    <property type="match status" value="1"/>
</dbReference>
<proteinExistence type="inferred from homology"/>
<accession>A0A5C7FH85</accession>
<dbReference type="GO" id="GO:0016491">
    <property type="term" value="F:oxidoreductase activity"/>
    <property type="evidence" value="ECO:0007669"/>
    <property type="project" value="UniProtKB-KW"/>
</dbReference>
<evidence type="ECO:0000256" key="3">
    <source>
        <dbReference type="ARBA" id="ARBA00023002"/>
    </source>
</evidence>
<dbReference type="KEGG" id="ahal:FTX54_007645"/>
<dbReference type="AlphaFoldDB" id="A0A5C7FH85"/>
<dbReference type="InterPro" id="IPR014105">
    <property type="entry name" value="Carotenoid/retinoid_OxRdtase"/>
</dbReference>
<name>A0A5C7FH85_9BACI</name>
<keyword evidence="3 5" id="KW-0560">Oxidoreductase</keyword>
<feature type="domain" description="Amine oxidase" evidence="6">
    <location>
        <begin position="10"/>
        <end position="458"/>
    </location>
</feature>
<dbReference type="PANTHER" id="PTHR43734">
    <property type="entry name" value="PHYTOENE DESATURASE"/>
    <property type="match status" value="1"/>
</dbReference>
<evidence type="ECO:0000313" key="8">
    <source>
        <dbReference type="Proteomes" id="UP000321816"/>
    </source>
</evidence>
<dbReference type="GO" id="GO:0016117">
    <property type="term" value="P:carotenoid biosynthetic process"/>
    <property type="evidence" value="ECO:0007669"/>
    <property type="project" value="UniProtKB-KW"/>
</dbReference>
<sequence>MKTIIVGAGIGGMVTALYERMAGNEVVMFESKARLGGRLAYHERGEYRVDEGPTVVLLPNMIKEILNEIGLADRVEFVQIDPLYPLHFPDGSNFLKWSNKENQKKEIEKHFPGESGGFDEYMDDMKERYFDGKASFLDHAFLQRRAFWTIGNIKTLIKLKAYQSVRKQSKKYFKSIRLQEAFALQTLYIGGSPEQTPAIYSLVPFSEHEHGIWYIKGGYAKLAEVLAEALEERGVEVRTHSSVSEIVTEANEATGCIVNGEEVNGDRIVLNGEFPAAEKLMPENSKKTYKPSSGCLLFYFGLNKPLNTAHVHNFYIGESLDKHMNDLFVEHKLSDDPAFYVFNPSLIDETLAPEGHGVAYVLVPVPSADKISRKEYLTYAEKIKKLLIERTDAQLNEKIEWEHIRTPHEAKLDGLYQGGSFGIAPTLFQSGVFRPQVKPFSYNNVYAVGASVHPGGGIPIVMHGAKVLSKILRSETKEELMDIKEN</sequence>
<evidence type="ECO:0000256" key="1">
    <source>
        <dbReference type="ARBA" id="ARBA00004829"/>
    </source>
</evidence>
<dbReference type="PANTHER" id="PTHR43734:SF1">
    <property type="entry name" value="PHYTOENE DESATURASE"/>
    <property type="match status" value="1"/>
</dbReference>
<comment type="similarity">
    <text evidence="4">Belongs to the carotenoid/retinoid oxidoreductase family. CrtN subfamily.</text>
</comment>
<evidence type="ECO:0000256" key="2">
    <source>
        <dbReference type="ARBA" id="ARBA00022746"/>
    </source>
</evidence>
<keyword evidence="8" id="KW-1185">Reference proteome</keyword>
<keyword evidence="2 5" id="KW-0125">Carotenoid biosynthesis</keyword>
<comment type="pathway">
    <text evidence="1 5">Carotenoid biosynthesis.</text>
</comment>
<evidence type="ECO:0000256" key="4">
    <source>
        <dbReference type="ARBA" id="ARBA00038322"/>
    </source>
</evidence>
<gene>
    <name evidence="7" type="primary">crtI</name>
    <name evidence="7" type="ORF">FTX54_007645</name>
</gene>
<dbReference type="EMBL" id="CP144914">
    <property type="protein sequence ID" value="WWD81401.1"/>
    <property type="molecule type" value="Genomic_DNA"/>
</dbReference>
<dbReference type="RefSeq" id="WP_147804858.1">
    <property type="nucleotide sequence ID" value="NZ_CP144914.1"/>
</dbReference>
<dbReference type="NCBIfam" id="TIGR02734">
    <property type="entry name" value="crtI_fam"/>
    <property type="match status" value="1"/>
</dbReference>
<dbReference type="Proteomes" id="UP000321816">
    <property type="component" value="Chromosome"/>
</dbReference>
<protein>
    <submittedName>
        <fullName evidence="7">Phytoene desaturase family protein</fullName>
        <ecNumber evidence="7">1.-.-.-</ecNumber>
    </submittedName>
</protein>
<evidence type="ECO:0000313" key="7">
    <source>
        <dbReference type="EMBL" id="WWD81401.1"/>
    </source>
</evidence>
<dbReference type="Gene3D" id="3.50.50.60">
    <property type="entry name" value="FAD/NAD(P)-binding domain"/>
    <property type="match status" value="2"/>
</dbReference>